<dbReference type="AlphaFoldDB" id="A0AAE5T1Y9"/>
<accession>A0AAE5T1Y9</accession>
<protein>
    <submittedName>
        <fullName evidence="2">Uncharacterized protein</fullName>
    </submittedName>
</protein>
<gene>
    <name evidence="2" type="ORF">BU653_01140</name>
    <name evidence="1" type="ORF">RCF65_04085</name>
</gene>
<name>A0AAE5T1Y9_STACR</name>
<dbReference type="Proteomes" id="UP001240157">
    <property type="component" value="Unassembled WGS sequence"/>
</dbReference>
<evidence type="ECO:0000313" key="2">
    <source>
        <dbReference type="EMBL" id="PTG16863.1"/>
    </source>
</evidence>
<reference evidence="1 4" key="3">
    <citation type="submission" date="2023-08" db="EMBL/GenBank/DDBJ databases">
        <title>Whole genome sequencing of Staphylococcus chromogenes NNSch 2386.</title>
        <authorList>
            <person name="Kropotov V.S."/>
            <person name="Boriskina E.V."/>
            <person name="Gordinskaya N.A."/>
            <person name="Shkurkina I.S."/>
            <person name="Kryazhev D.V."/>
            <person name="Alekseeva A.E."/>
            <person name="Makhova M.A."/>
        </authorList>
    </citation>
    <scope>NUCLEOTIDE SEQUENCE [LARGE SCALE GENOMIC DNA]</scope>
    <source>
        <strain evidence="1 4">NNSch 2386</strain>
    </source>
</reference>
<reference evidence="2 3" key="1">
    <citation type="journal article" date="2016" name="Front. Microbiol.">
        <title>Comprehensive Phylogenetic Analysis of Bovine Non-aureus Staphylococci Species Based on Whole-Genome Sequencing.</title>
        <authorList>
            <person name="Naushad S."/>
            <person name="Barkema H.W."/>
            <person name="Luby C."/>
            <person name="Condas L.A."/>
            <person name="Nobrega D.B."/>
            <person name="Carson D.A."/>
            <person name="De Buck J."/>
        </authorList>
    </citation>
    <scope>NUCLEOTIDE SEQUENCE [LARGE SCALE GENOMIC DNA]</scope>
    <source>
        <strain evidence="2 3">SNUC 505</strain>
    </source>
</reference>
<proteinExistence type="predicted"/>
<dbReference type="RefSeq" id="WP_105963074.1">
    <property type="nucleotide sequence ID" value="NZ_JAHCNX010000005.1"/>
</dbReference>
<dbReference type="EMBL" id="PZBZ01000004">
    <property type="protein sequence ID" value="PTG16863.1"/>
    <property type="molecule type" value="Genomic_DNA"/>
</dbReference>
<dbReference type="Proteomes" id="UP000242704">
    <property type="component" value="Unassembled WGS sequence"/>
</dbReference>
<comment type="caution">
    <text evidence="2">The sequence shown here is derived from an EMBL/GenBank/DDBJ whole genome shotgun (WGS) entry which is preliminary data.</text>
</comment>
<evidence type="ECO:0000313" key="4">
    <source>
        <dbReference type="Proteomes" id="UP001240157"/>
    </source>
</evidence>
<organism evidence="2 3">
    <name type="scientific">Staphylococcus chromogenes</name>
    <name type="common">Staphylococcus hyicus subsp. chromogenes</name>
    <dbReference type="NCBI Taxonomy" id="46126"/>
    <lineage>
        <taxon>Bacteria</taxon>
        <taxon>Bacillati</taxon>
        <taxon>Bacillota</taxon>
        <taxon>Bacilli</taxon>
        <taxon>Bacillales</taxon>
        <taxon>Staphylococcaceae</taxon>
        <taxon>Staphylococcus</taxon>
    </lineage>
</organism>
<sequence length="402" mass="42952">MVKVSNFQELKEANVADNSITVSENIQLEEPIVLESGVQLEGESSSFELTGTGKLIVLTENNTLKNITLRTNKNEDAVSFKEQGVKGQFTLENVTTYGSVCLTADDAAGDIRIDITDVDVVEANVTHKSEGPTGFGVTVIQGGLTVWNRTPDIRFDTEIKDVTIGRDGEPVNGSGVFVSGTDEAPIYSKLITTKDVYTNGLLTQGVADRISAGVFTVTNARVDRVENHGVTKTYGFNDMVLDNWGAVKEWVVQNDVLSEGTSGIGFVNFGNIHLLDIQAPIITRGTGARGINNYDGTIKELYLKSIETHGDGAVGIQISKPVGKVTVHKNIETYGGTGESLVKGVIKELSAIGISILDGAEVEGLDVKGNVYTYGKDITPVQNEGTVKSGLNISGESANKYE</sequence>
<reference evidence="2" key="2">
    <citation type="submission" date="2018-03" db="EMBL/GenBank/DDBJ databases">
        <authorList>
            <person name="Naushad S."/>
        </authorList>
    </citation>
    <scope>NUCLEOTIDE SEQUENCE</scope>
    <source>
        <strain evidence="2">SNUC 505</strain>
    </source>
</reference>
<evidence type="ECO:0000313" key="1">
    <source>
        <dbReference type="EMBL" id="MDQ7175161.1"/>
    </source>
</evidence>
<evidence type="ECO:0000313" key="3">
    <source>
        <dbReference type="Proteomes" id="UP000242704"/>
    </source>
</evidence>
<dbReference type="EMBL" id="JAVGJF010000016">
    <property type="protein sequence ID" value="MDQ7175161.1"/>
    <property type="molecule type" value="Genomic_DNA"/>
</dbReference>